<reference evidence="1 2" key="1">
    <citation type="submission" date="2019-03" db="EMBL/GenBank/DDBJ databases">
        <title>Burkholderia cepacia outbreak.</title>
        <authorList>
            <person name="Farzana R."/>
            <person name="Walsh T.R."/>
        </authorList>
    </citation>
    <scope>NUCLEOTIDE SEQUENCE [LARGE SCALE GENOMIC DNA]</scope>
    <source>
        <strain evidence="2">d13</strain>
    </source>
</reference>
<gene>
    <name evidence="1" type="ORF">E3D37_42670</name>
</gene>
<proteinExistence type="predicted"/>
<protein>
    <submittedName>
        <fullName evidence="1">Uncharacterized protein</fullName>
    </submittedName>
</protein>
<accession>A0AAX2RAS3</accession>
<comment type="caution">
    <text evidence="1">The sequence shown here is derived from an EMBL/GenBank/DDBJ whole genome shotgun (WGS) entry which is preliminary data.</text>
</comment>
<name>A0AAX2RAS3_BURCE</name>
<dbReference type="EMBL" id="SNSQ01000097">
    <property type="protein sequence ID" value="TEU32592.1"/>
    <property type="molecule type" value="Genomic_DNA"/>
</dbReference>
<sequence>MVIDQRDAFAVEMTPASVTRSRHVVNSVAIRMVSGEKMRNFTVRPFGTSGDRLKSGKFVTVRLDVEKALEERTVKPFAQKKNPRRQTGACS</sequence>
<dbReference type="RefSeq" id="WP_134257987.1">
    <property type="nucleotide sequence ID" value="NZ_SNSG01000079.1"/>
</dbReference>
<evidence type="ECO:0000313" key="1">
    <source>
        <dbReference type="EMBL" id="TEU32592.1"/>
    </source>
</evidence>
<organism evidence="1 2">
    <name type="scientific">Burkholderia cepacia</name>
    <name type="common">Pseudomonas cepacia</name>
    <dbReference type="NCBI Taxonomy" id="292"/>
    <lineage>
        <taxon>Bacteria</taxon>
        <taxon>Pseudomonadati</taxon>
        <taxon>Pseudomonadota</taxon>
        <taxon>Betaproteobacteria</taxon>
        <taxon>Burkholderiales</taxon>
        <taxon>Burkholderiaceae</taxon>
        <taxon>Burkholderia</taxon>
        <taxon>Burkholderia cepacia complex</taxon>
    </lineage>
</organism>
<dbReference type="AlphaFoldDB" id="A0AAX2RAS3"/>
<evidence type="ECO:0000313" key="2">
    <source>
        <dbReference type="Proteomes" id="UP000298234"/>
    </source>
</evidence>
<dbReference type="Proteomes" id="UP000298234">
    <property type="component" value="Unassembled WGS sequence"/>
</dbReference>